<evidence type="ECO:0000313" key="2">
    <source>
        <dbReference type="EMBL" id="EMT69655.1"/>
    </source>
</evidence>
<organism evidence="2 3">
    <name type="scientific">Fusarium oxysporum f. sp. cubense (strain race 4)</name>
    <name type="common">Panama disease fungus</name>
    <dbReference type="NCBI Taxonomy" id="2502994"/>
    <lineage>
        <taxon>Eukaryota</taxon>
        <taxon>Fungi</taxon>
        <taxon>Dikarya</taxon>
        <taxon>Ascomycota</taxon>
        <taxon>Pezizomycotina</taxon>
        <taxon>Sordariomycetes</taxon>
        <taxon>Hypocreomycetidae</taxon>
        <taxon>Hypocreales</taxon>
        <taxon>Nectriaceae</taxon>
        <taxon>Fusarium</taxon>
        <taxon>Fusarium oxysporum species complex</taxon>
    </lineage>
</organism>
<accession>N1S518</accession>
<reference evidence="3" key="1">
    <citation type="submission" date="2012-09" db="EMBL/GenBank/DDBJ databases">
        <title>Genome sequencing and comparative transcriptomics of race 1 and race 4 of banana pathogen: Fusarium oxysporum f. sp. cubense.</title>
        <authorList>
            <person name="Fang X."/>
            <person name="Huang J."/>
        </authorList>
    </citation>
    <scope>NUCLEOTIDE SEQUENCE [LARGE SCALE GENOMIC DNA]</scope>
    <source>
        <strain evidence="3">race 4</strain>
    </source>
</reference>
<proteinExistence type="predicted"/>
<name>N1S518_FUSC4</name>
<keyword evidence="3" id="KW-1185">Reference proteome</keyword>
<gene>
    <name evidence="2" type="ORF">FOC4_g10003389</name>
</gene>
<feature type="compositionally biased region" description="Polar residues" evidence="1">
    <location>
        <begin position="126"/>
        <end position="137"/>
    </location>
</feature>
<reference evidence="3" key="2">
    <citation type="journal article" date="2014" name="PLoS ONE">
        <title>Genome and Transcriptome Analysis of the Fungal Pathogen Fusarium oxysporum f. sp. cubense Causing Banana Vascular Wilt Disease.</title>
        <authorList>
            <person name="Guo L."/>
            <person name="Han L."/>
            <person name="Yang L."/>
            <person name="Zeng H."/>
            <person name="Fan D."/>
            <person name="Zhu Y."/>
            <person name="Feng Y."/>
            <person name="Wang G."/>
            <person name="Peng C."/>
            <person name="Jiang X."/>
            <person name="Zhou D."/>
            <person name="Ni P."/>
            <person name="Liang C."/>
            <person name="Liu L."/>
            <person name="Wang J."/>
            <person name="Mao C."/>
            <person name="Fang X."/>
            <person name="Peng M."/>
            <person name="Huang J."/>
        </authorList>
    </citation>
    <scope>NUCLEOTIDE SEQUENCE [LARGE SCALE GENOMIC DNA]</scope>
    <source>
        <strain evidence="3">race 4</strain>
    </source>
</reference>
<sequence length="173" mass="18872">MCSYLILLSASVLAFDGELGATNTSTPSQSKSSEHLDLLQLFLDQMGINWPVACRLANTLKLLRAKLSRQKPVHEDALNYLIHLTSPLNGTLMCPDKNGVDRQSPLAEDASSFRFPAGSASAVPGDSTTNSNGESSDNVDYQLQNYQWLDEFDLASLDDVTAGMDPQICLEQF</sequence>
<evidence type="ECO:0000256" key="1">
    <source>
        <dbReference type="SAM" id="MobiDB-lite"/>
    </source>
</evidence>
<dbReference type="HOGENOM" id="CLU_1602766_0_0_1"/>
<protein>
    <submittedName>
        <fullName evidence="2">Uncharacterized protein</fullName>
    </submittedName>
</protein>
<feature type="region of interest" description="Disordered" evidence="1">
    <location>
        <begin position="117"/>
        <end position="137"/>
    </location>
</feature>
<evidence type="ECO:0000313" key="3">
    <source>
        <dbReference type="Proteomes" id="UP000016929"/>
    </source>
</evidence>
<dbReference type="EMBL" id="KB726365">
    <property type="protein sequence ID" value="EMT69655.1"/>
    <property type="molecule type" value="Genomic_DNA"/>
</dbReference>
<dbReference type="AlphaFoldDB" id="N1S518"/>
<dbReference type="Proteomes" id="UP000016929">
    <property type="component" value="Unassembled WGS sequence"/>
</dbReference>